<dbReference type="PANTHER" id="PTHR11530:SF25">
    <property type="entry name" value="FAD DEPENDENT OXIDOREDUCTASE DOMAIN-CONTAINING PROTEIN"/>
    <property type="match status" value="1"/>
</dbReference>
<dbReference type="GO" id="GO:0019478">
    <property type="term" value="P:D-amino acid catabolic process"/>
    <property type="evidence" value="ECO:0007669"/>
    <property type="project" value="TreeGrafter"/>
</dbReference>
<keyword evidence="9" id="KW-0067">ATP-binding</keyword>
<organism evidence="13 14">
    <name type="scientific">Trametes pubescens</name>
    <name type="common">White-rot fungus</name>
    <dbReference type="NCBI Taxonomy" id="154538"/>
    <lineage>
        <taxon>Eukaryota</taxon>
        <taxon>Fungi</taxon>
        <taxon>Dikarya</taxon>
        <taxon>Basidiomycota</taxon>
        <taxon>Agaricomycotina</taxon>
        <taxon>Agaricomycetes</taxon>
        <taxon>Polyporales</taxon>
        <taxon>Polyporaceae</taxon>
        <taxon>Trametes</taxon>
    </lineage>
</organism>
<evidence type="ECO:0000313" key="13">
    <source>
        <dbReference type="EMBL" id="OJT07553.1"/>
    </source>
</evidence>
<dbReference type="Gene3D" id="3.10.110.10">
    <property type="entry name" value="Ubiquitin Conjugating Enzyme"/>
    <property type="match status" value="1"/>
</dbReference>
<evidence type="ECO:0000259" key="12">
    <source>
        <dbReference type="PROSITE" id="PS50127"/>
    </source>
</evidence>
<dbReference type="FunFam" id="3.10.110.10:FF:000010">
    <property type="entry name" value="Ubiquitin-conjugating enzyme E2-16 kDa"/>
    <property type="match status" value="1"/>
</dbReference>
<dbReference type="GO" id="GO:0071949">
    <property type="term" value="F:FAD binding"/>
    <property type="evidence" value="ECO:0007669"/>
    <property type="project" value="InterPro"/>
</dbReference>
<accession>A0A1M2VJ50</accession>
<dbReference type="CDD" id="cd23792">
    <property type="entry name" value="UBCc_UBE2D"/>
    <property type="match status" value="1"/>
</dbReference>
<evidence type="ECO:0000256" key="11">
    <source>
        <dbReference type="PROSITE-ProRule" id="PRU10133"/>
    </source>
</evidence>
<evidence type="ECO:0000256" key="1">
    <source>
        <dbReference type="ARBA" id="ARBA00001974"/>
    </source>
</evidence>
<dbReference type="GO" id="GO:0061631">
    <property type="term" value="F:ubiquitin conjugating enzyme activity"/>
    <property type="evidence" value="ECO:0007669"/>
    <property type="project" value="UniProtKB-EC"/>
</dbReference>
<comment type="caution">
    <text evidence="13">The sequence shown here is derived from an EMBL/GenBank/DDBJ whole genome shotgun (WGS) entry which is preliminary data.</text>
</comment>
<evidence type="ECO:0000313" key="14">
    <source>
        <dbReference type="Proteomes" id="UP000184267"/>
    </source>
</evidence>
<evidence type="ECO:0000256" key="8">
    <source>
        <dbReference type="ARBA" id="ARBA00022827"/>
    </source>
</evidence>
<gene>
    <name evidence="13" type="ORF">TRAPUB_1576</name>
</gene>
<reference evidence="13 14" key="1">
    <citation type="submission" date="2016-10" db="EMBL/GenBank/DDBJ databases">
        <title>Genome sequence of the basidiomycete white-rot fungus Trametes pubescens.</title>
        <authorList>
            <person name="Makela M.R."/>
            <person name="Granchi Z."/>
            <person name="Peng M."/>
            <person name="De Vries R.P."/>
            <person name="Grigoriev I."/>
            <person name="Riley R."/>
            <person name="Hilden K."/>
        </authorList>
    </citation>
    <scope>NUCLEOTIDE SEQUENCE [LARGE SCALE GENOMIC DNA]</scope>
    <source>
        <strain evidence="13 14">FBCC735</strain>
    </source>
</reference>
<dbReference type="GO" id="GO:0003884">
    <property type="term" value="F:D-amino-acid oxidase activity"/>
    <property type="evidence" value="ECO:0007669"/>
    <property type="project" value="InterPro"/>
</dbReference>
<sequence>MALKRINKELIDLGRDPPSSCSAGPTGDNMFQWQATIMGPGDSPYAGGVFFLSITFPTDYPFKPPKVSFTTKIYHPNINANGSICLDILRDQWSPALTISKVLLSICSMLTDPNPDDPLVPDIAHLYKTDRARYEATAREWTRKIHTSSLIPLATMSLEASPLHINFDRRPFIAPSPDAPRVLVIGGGIVGLCIAWTLLDSGFKVTVLAKQFASRDGLRLTSQIAGALWEYPPAVCGHTSDATALECSKRWAMISYHVYKHMATNPVLREQFSVQMRETVFFFDKRVRDDRDQLRKMRELERSGVAGFRHDTSAIHEFGLNKDTWVDAYEVLSPLIDTDKALSRITKLVEDKGGEFVSEYLTGDLLPQEQGLLAKHNADAIVNASGLGSFALANDDKVYPLRGAVLRLLNDGQKFEKINKALVVSTTANGHVKSEFIFIVPRNENILYVGGFSEPDETDRIGEDHEHVKKMASDAKDFLPDLDTDHRDPAYPLAQGLRPARIGDVRVERELRPPASGTGYSRIVHCYGHAGAGWSLAFGSALEVKTLVEDALDQLKPTSMKDAAASAVSNSQLAHLQAGGALEKPAMDDEAVNVVQQ</sequence>
<keyword evidence="10" id="KW-0560">Oxidoreductase</keyword>
<dbReference type="Proteomes" id="UP000184267">
    <property type="component" value="Unassembled WGS sequence"/>
</dbReference>
<dbReference type="SMART" id="SM00212">
    <property type="entry name" value="UBCc"/>
    <property type="match status" value="1"/>
</dbReference>
<dbReference type="GO" id="GO:0005737">
    <property type="term" value="C:cytoplasm"/>
    <property type="evidence" value="ECO:0007669"/>
    <property type="project" value="TreeGrafter"/>
</dbReference>
<dbReference type="Gene3D" id="3.40.50.720">
    <property type="entry name" value="NAD(P)-binding Rossmann-like Domain"/>
    <property type="match status" value="1"/>
</dbReference>
<evidence type="ECO:0000256" key="6">
    <source>
        <dbReference type="ARBA" id="ARBA00022741"/>
    </source>
</evidence>
<evidence type="ECO:0000256" key="10">
    <source>
        <dbReference type="ARBA" id="ARBA00023002"/>
    </source>
</evidence>
<keyword evidence="4" id="KW-0285">Flavoprotein</keyword>
<evidence type="ECO:0000256" key="4">
    <source>
        <dbReference type="ARBA" id="ARBA00022630"/>
    </source>
</evidence>
<dbReference type="PROSITE" id="PS50127">
    <property type="entry name" value="UBC_2"/>
    <property type="match status" value="1"/>
</dbReference>
<dbReference type="Pfam" id="PF00179">
    <property type="entry name" value="UQ_con"/>
    <property type="match status" value="1"/>
</dbReference>
<comment type="similarity">
    <text evidence="2">Belongs to the DAMOX/DASOX family.</text>
</comment>
<proteinExistence type="inferred from homology"/>
<dbReference type="SUPFAM" id="SSF51971">
    <property type="entry name" value="Nucleotide-binding domain"/>
    <property type="match status" value="1"/>
</dbReference>
<name>A0A1M2VJ50_TRAPU</name>
<dbReference type="OrthoDB" id="2015447at2759"/>
<dbReference type="STRING" id="154538.A0A1M2VJ50"/>
<dbReference type="Pfam" id="PF01266">
    <property type="entry name" value="DAO"/>
    <property type="match status" value="1"/>
</dbReference>
<dbReference type="SUPFAM" id="SSF54495">
    <property type="entry name" value="UBC-like"/>
    <property type="match status" value="1"/>
</dbReference>
<dbReference type="PROSITE" id="PS00183">
    <property type="entry name" value="UBC_1"/>
    <property type="match status" value="1"/>
</dbReference>
<evidence type="ECO:0000256" key="9">
    <source>
        <dbReference type="ARBA" id="ARBA00022840"/>
    </source>
</evidence>
<dbReference type="Gene3D" id="3.30.9.10">
    <property type="entry name" value="D-Amino Acid Oxidase, subunit A, domain 2"/>
    <property type="match status" value="1"/>
</dbReference>
<evidence type="ECO:0000256" key="5">
    <source>
        <dbReference type="ARBA" id="ARBA00022679"/>
    </source>
</evidence>
<evidence type="ECO:0000256" key="3">
    <source>
        <dbReference type="ARBA" id="ARBA00012486"/>
    </source>
</evidence>
<dbReference type="InterPro" id="IPR023313">
    <property type="entry name" value="UBQ-conjugating_AS"/>
</dbReference>
<keyword evidence="14" id="KW-1185">Reference proteome</keyword>
<dbReference type="InterPro" id="IPR000608">
    <property type="entry name" value="UBC"/>
</dbReference>
<evidence type="ECO:0000256" key="2">
    <source>
        <dbReference type="ARBA" id="ARBA00006730"/>
    </source>
</evidence>
<protein>
    <recommendedName>
        <fullName evidence="3">E2 ubiquitin-conjugating enzyme</fullName>
        <ecNumber evidence="3">2.3.2.23</ecNumber>
    </recommendedName>
</protein>
<dbReference type="PANTHER" id="PTHR11530">
    <property type="entry name" value="D-AMINO ACID OXIDASE"/>
    <property type="match status" value="1"/>
</dbReference>
<dbReference type="SUPFAM" id="SSF54373">
    <property type="entry name" value="FAD-linked reductases, C-terminal domain"/>
    <property type="match status" value="1"/>
</dbReference>
<dbReference type="InterPro" id="IPR016135">
    <property type="entry name" value="UBQ-conjugating_enzyme/RWD"/>
</dbReference>
<dbReference type="EC" id="2.3.2.23" evidence="3"/>
<comment type="cofactor">
    <cofactor evidence="1">
        <name>FAD</name>
        <dbReference type="ChEBI" id="CHEBI:57692"/>
    </cofactor>
</comment>
<keyword evidence="5" id="KW-0808">Transferase</keyword>
<feature type="active site" description="Glycyl thioester intermediate" evidence="11">
    <location>
        <position position="85"/>
    </location>
</feature>
<dbReference type="GO" id="GO:0005524">
    <property type="term" value="F:ATP binding"/>
    <property type="evidence" value="ECO:0007669"/>
    <property type="project" value="UniProtKB-KW"/>
</dbReference>
<keyword evidence="7" id="KW-0833">Ubl conjugation pathway</keyword>
<feature type="domain" description="UBC core" evidence="12">
    <location>
        <begin position="1"/>
        <end position="147"/>
    </location>
</feature>
<keyword evidence="6" id="KW-0547">Nucleotide-binding</keyword>
<dbReference type="InterPro" id="IPR006076">
    <property type="entry name" value="FAD-dep_OxRdtase"/>
</dbReference>
<evidence type="ECO:0000256" key="7">
    <source>
        <dbReference type="ARBA" id="ARBA00022786"/>
    </source>
</evidence>
<dbReference type="AlphaFoldDB" id="A0A1M2VJ50"/>
<dbReference type="InterPro" id="IPR023209">
    <property type="entry name" value="DAO"/>
</dbReference>
<dbReference type="EMBL" id="MNAD01001168">
    <property type="protein sequence ID" value="OJT07553.1"/>
    <property type="molecule type" value="Genomic_DNA"/>
</dbReference>
<keyword evidence="8" id="KW-0274">FAD</keyword>